<dbReference type="AlphaFoldDB" id="A0A9X1V810"/>
<proteinExistence type="predicted"/>
<gene>
    <name evidence="1" type="ORF">MM817_00710</name>
</gene>
<sequence length="159" mass="17603">MRFHSVQLSMSQDEVQSAVNEHLDHGYSLSNVHVMTHGIFATLQTPWTPVDVTVKMINLSDPIDRDDGAISRARESMSESVVAFTVDVSKYVRVPRRLLAHMLQRVTSQMATGVVSVGTVVLIDMSEVLRPLFLMNAASLTLGDGYVTLTGEDVMIEFH</sequence>
<evidence type="ECO:0000313" key="1">
    <source>
        <dbReference type="EMBL" id="MCI0182450.1"/>
    </source>
</evidence>
<comment type="caution">
    <text evidence="1">The sequence shown here is derived from an EMBL/GenBank/DDBJ whole genome shotgun (WGS) entry which is preliminary data.</text>
</comment>
<name>A0A9X1V810_9BACL</name>
<organism evidence="1 2">
    <name type="scientific">Sulfoacidibacillus ferrooxidans</name>
    <dbReference type="NCBI Taxonomy" id="2005001"/>
    <lineage>
        <taxon>Bacteria</taxon>
        <taxon>Bacillati</taxon>
        <taxon>Bacillota</taxon>
        <taxon>Bacilli</taxon>
        <taxon>Bacillales</taxon>
        <taxon>Alicyclobacillaceae</taxon>
        <taxon>Sulfoacidibacillus</taxon>
    </lineage>
</organism>
<reference evidence="1" key="1">
    <citation type="submission" date="2022-03" db="EMBL/GenBank/DDBJ databases">
        <title>Draft Genome Sequence of Firmicute Strain S0AB, a Heterotrophic Iron/Sulfur-Oxidizing Extreme Acidophile.</title>
        <authorList>
            <person name="Vergara E."/>
            <person name="Pakostova E."/>
            <person name="Johnson D.B."/>
            <person name="Holmes D.S."/>
        </authorList>
    </citation>
    <scope>NUCLEOTIDE SEQUENCE</scope>
    <source>
        <strain evidence="1">S0AB</strain>
    </source>
</reference>
<protein>
    <submittedName>
        <fullName evidence="1">Uncharacterized protein</fullName>
    </submittedName>
</protein>
<dbReference type="Proteomes" id="UP001139263">
    <property type="component" value="Unassembled WGS sequence"/>
</dbReference>
<keyword evidence="2" id="KW-1185">Reference proteome</keyword>
<evidence type="ECO:0000313" key="2">
    <source>
        <dbReference type="Proteomes" id="UP001139263"/>
    </source>
</evidence>
<accession>A0A9X1V810</accession>
<dbReference type="RefSeq" id="WP_241712041.1">
    <property type="nucleotide sequence ID" value="NZ_JALBUF010000001.1"/>
</dbReference>
<dbReference type="EMBL" id="JALBUF010000001">
    <property type="protein sequence ID" value="MCI0182450.1"/>
    <property type="molecule type" value="Genomic_DNA"/>
</dbReference>